<dbReference type="AlphaFoldDB" id="A0A0L8II06"/>
<dbReference type="SUPFAM" id="SSF56219">
    <property type="entry name" value="DNase I-like"/>
    <property type="match status" value="1"/>
</dbReference>
<evidence type="ECO:0000313" key="1">
    <source>
        <dbReference type="EMBL" id="KOG01096.1"/>
    </source>
</evidence>
<organism evidence="1">
    <name type="scientific">Octopus bimaculoides</name>
    <name type="common">California two-spotted octopus</name>
    <dbReference type="NCBI Taxonomy" id="37653"/>
    <lineage>
        <taxon>Eukaryota</taxon>
        <taxon>Metazoa</taxon>
        <taxon>Spiralia</taxon>
        <taxon>Lophotrochozoa</taxon>
        <taxon>Mollusca</taxon>
        <taxon>Cephalopoda</taxon>
        <taxon>Coleoidea</taxon>
        <taxon>Octopodiformes</taxon>
        <taxon>Octopoda</taxon>
        <taxon>Incirrata</taxon>
        <taxon>Octopodidae</taxon>
        <taxon>Octopus</taxon>
    </lineage>
</organism>
<dbReference type="InterPro" id="IPR036691">
    <property type="entry name" value="Endo/exonu/phosph_ase_sf"/>
</dbReference>
<proteinExistence type="predicted"/>
<evidence type="ECO:0008006" key="2">
    <source>
        <dbReference type="Google" id="ProtNLM"/>
    </source>
</evidence>
<feature type="non-terminal residue" evidence="1">
    <location>
        <position position="1"/>
    </location>
</feature>
<sequence length="146" mass="16412">EEKLADDFSDRKGVTESVPSQNFLVISGDFYGQIGRNDALFIDSKETNRNGINLIDFAHEFQLQIGTLDKHPSGSYSQIDYILVRNKWKNSVRNAQAYSSFPSIGSDHKVVSICIVPSLRSSKPLIPNPMKQVNWPKVTADKYLAH</sequence>
<dbReference type="Gene3D" id="3.60.10.10">
    <property type="entry name" value="Endonuclease/exonuclease/phosphatase"/>
    <property type="match status" value="1"/>
</dbReference>
<name>A0A0L8II06_OCTBM</name>
<protein>
    <recommendedName>
        <fullName evidence="2">Endonuclease/exonuclease/phosphatase domain-containing protein</fullName>
    </recommendedName>
</protein>
<accession>A0A0L8II06</accession>
<dbReference type="EMBL" id="KQ415660">
    <property type="protein sequence ID" value="KOG01096.1"/>
    <property type="molecule type" value="Genomic_DNA"/>
</dbReference>
<gene>
    <name evidence="1" type="ORF">OCBIM_22032047mg</name>
</gene>
<reference evidence="1" key="1">
    <citation type="submission" date="2015-07" db="EMBL/GenBank/DDBJ databases">
        <title>MeaNS - Measles Nucleotide Surveillance Program.</title>
        <authorList>
            <person name="Tran T."/>
            <person name="Druce J."/>
        </authorList>
    </citation>
    <scope>NUCLEOTIDE SEQUENCE</scope>
    <source>
        <strain evidence="1">UCB-OBI-ISO-001</strain>
        <tissue evidence="1">Gonad</tissue>
    </source>
</reference>